<dbReference type="EMBL" id="RCUX01000008">
    <property type="protein sequence ID" value="RLP75048.1"/>
    <property type="molecule type" value="Genomic_DNA"/>
</dbReference>
<gene>
    <name evidence="2" type="ORF">D9V32_11555</name>
</gene>
<reference evidence="2 3" key="1">
    <citation type="submission" date="2018-10" db="EMBL/GenBank/DDBJ databases">
        <authorList>
            <person name="Li J."/>
        </authorList>
    </citation>
    <scope>NUCLEOTIDE SEQUENCE [LARGE SCALE GENOMIC DNA]</scope>
    <source>
        <strain evidence="2 3">IF 016277</strain>
    </source>
</reference>
<evidence type="ECO:0000313" key="3">
    <source>
        <dbReference type="Proteomes" id="UP000272503"/>
    </source>
</evidence>
<keyword evidence="3" id="KW-1185">Reference proteome</keyword>
<name>A0A3L7A526_9MICO</name>
<feature type="region of interest" description="Disordered" evidence="1">
    <location>
        <begin position="53"/>
        <end position="86"/>
    </location>
</feature>
<evidence type="ECO:0000313" key="2">
    <source>
        <dbReference type="EMBL" id="RLP75048.1"/>
    </source>
</evidence>
<evidence type="ECO:0000256" key="1">
    <source>
        <dbReference type="SAM" id="MobiDB-lite"/>
    </source>
</evidence>
<proteinExistence type="predicted"/>
<organism evidence="2 3">
    <name type="scientific">Mycetocola tolaasinivorans</name>
    <dbReference type="NCBI Taxonomy" id="76635"/>
    <lineage>
        <taxon>Bacteria</taxon>
        <taxon>Bacillati</taxon>
        <taxon>Actinomycetota</taxon>
        <taxon>Actinomycetes</taxon>
        <taxon>Micrococcales</taxon>
        <taxon>Microbacteriaceae</taxon>
        <taxon>Mycetocola</taxon>
    </lineage>
</organism>
<protein>
    <submittedName>
        <fullName evidence="2">Uncharacterized protein</fullName>
    </submittedName>
</protein>
<feature type="compositionally biased region" description="Basic and acidic residues" evidence="1">
    <location>
        <begin position="63"/>
        <end position="75"/>
    </location>
</feature>
<sequence>MRAISESVRGSTARVRPAMGPTVSALTRVPMPGFWRSGIQSSMIRKLSTRTLRPKSIPVRNENPWERTSHGERPSAARTNRAIATP</sequence>
<dbReference type="Proteomes" id="UP000272503">
    <property type="component" value="Unassembled WGS sequence"/>
</dbReference>
<dbReference type="AlphaFoldDB" id="A0A3L7A526"/>
<comment type="caution">
    <text evidence="2">The sequence shown here is derived from an EMBL/GenBank/DDBJ whole genome shotgun (WGS) entry which is preliminary data.</text>
</comment>
<accession>A0A3L7A526</accession>